<keyword evidence="2" id="KW-1185">Reference proteome</keyword>
<protein>
    <submittedName>
        <fullName evidence="1">Uncharacterized protein</fullName>
    </submittedName>
</protein>
<dbReference type="STRING" id="441103.TRN7648_01714"/>
<name>A0A0P1GRS9_9RHOB</name>
<dbReference type="OrthoDB" id="7659348at2"/>
<accession>A0A0P1GRS9</accession>
<dbReference type="Proteomes" id="UP000054935">
    <property type="component" value="Unassembled WGS sequence"/>
</dbReference>
<reference evidence="1 2" key="1">
    <citation type="submission" date="2015-09" db="EMBL/GenBank/DDBJ databases">
        <authorList>
            <consortium name="Swine Surveillance"/>
        </authorList>
    </citation>
    <scope>NUCLEOTIDE SEQUENCE [LARGE SCALE GENOMIC DNA]</scope>
    <source>
        <strain evidence="1 2">CECT 7648</strain>
    </source>
</reference>
<evidence type="ECO:0000313" key="1">
    <source>
        <dbReference type="EMBL" id="CUH77949.1"/>
    </source>
</evidence>
<sequence length="68" mass="7109">MGHDWILDVLTDLKTFARANGMPSLASQLDDTAFVAQAEIASLAEGNGIGLLGKRSATGHADRTVGVR</sequence>
<dbReference type="EMBL" id="CYSE01000003">
    <property type="protein sequence ID" value="CUH77949.1"/>
    <property type="molecule type" value="Genomic_DNA"/>
</dbReference>
<proteinExistence type="predicted"/>
<gene>
    <name evidence="1" type="ORF">TRN7648_01714</name>
</gene>
<organism evidence="1 2">
    <name type="scientific">Tropicibacter naphthalenivorans</name>
    <dbReference type="NCBI Taxonomy" id="441103"/>
    <lineage>
        <taxon>Bacteria</taxon>
        <taxon>Pseudomonadati</taxon>
        <taxon>Pseudomonadota</taxon>
        <taxon>Alphaproteobacteria</taxon>
        <taxon>Rhodobacterales</taxon>
        <taxon>Roseobacteraceae</taxon>
        <taxon>Tropicibacter</taxon>
    </lineage>
</organism>
<dbReference type="AlphaFoldDB" id="A0A0P1GRS9"/>
<evidence type="ECO:0000313" key="2">
    <source>
        <dbReference type="Proteomes" id="UP000054935"/>
    </source>
</evidence>